<evidence type="ECO:0000256" key="5">
    <source>
        <dbReference type="ARBA" id="ARBA00023315"/>
    </source>
</evidence>
<dbReference type="PROSITE" id="PS00189">
    <property type="entry name" value="LIPOYL"/>
    <property type="match status" value="1"/>
</dbReference>
<organism evidence="8 9">
    <name type="scientific">Paraburkholderia steynii</name>
    <dbReference type="NCBI Taxonomy" id="1245441"/>
    <lineage>
        <taxon>Bacteria</taxon>
        <taxon>Pseudomonadati</taxon>
        <taxon>Pseudomonadota</taxon>
        <taxon>Betaproteobacteria</taxon>
        <taxon>Burkholderiales</taxon>
        <taxon>Burkholderiaceae</taxon>
        <taxon>Paraburkholderia</taxon>
    </lineage>
</organism>
<name>A0A4R0WZP9_9BURK</name>
<feature type="domain" description="Lipoyl-binding" evidence="7">
    <location>
        <begin position="3"/>
        <end position="77"/>
    </location>
</feature>
<keyword evidence="4" id="KW-0450">Lipoyl</keyword>
<keyword evidence="3" id="KW-0808">Transferase</keyword>
<evidence type="ECO:0000256" key="4">
    <source>
        <dbReference type="ARBA" id="ARBA00022823"/>
    </source>
</evidence>
<dbReference type="InterPro" id="IPR000089">
    <property type="entry name" value="Biotin_lipoyl"/>
</dbReference>
<dbReference type="FunFam" id="2.40.50.100:FF:000009">
    <property type="entry name" value="Acetyltransferase component of pyruvate dehydrogenase complex"/>
    <property type="match status" value="1"/>
</dbReference>
<dbReference type="AlphaFoldDB" id="A0A4R0WZP9"/>
<dbReference type="GO" id="GO:0031405">
    <property type="term" value="F:lipoic acid binding"/>
    <property type="evidence" value="ECO:0007669"/>
    <property type="project" value="TreeGrafter"/>
</dbReference>
<evidence type="ECO:0000256" key="1">
    <source>
        <dbReference type="ARBA" id="ARBA00001938"/>
    </source>
</evidence>
<evidence type="ECO:0000256" key="2">
    <source>
        <dbReference type="ARBA" id="ARBA00011484"/>
    </source>
</evidence>
<evidence type="ECO:0000313" key="8">
    <source>
        <dbReference type="EMBL" id="TCG03203.1"/>
    </source>
</evidence>
<feature type="compositionally biased region" description="Basic residues" evidence="6">
    <location>
        <begin position="97"/>
        <end position="108"/>
    </location>
</feature>
<evidence type="ECO:0000259" key="7">
    <source>
        <dbReference type="PROSITE" id="PS50968"/>
    </source>
</evidence>
<dbReference type="PROSITE" id="PS50968">
    <property type="entry name" value="BIOTINYL_LIPOYL"/>
    <property type="match status" value="1"/>
</dbReference>
<dbReference type="InterPro" id="IPR003016">
    <property type="entry name" value="2-oxoA_DH_lipoyl-BS"/>
</dbReference>
<dbReference type="GO" id="GO:0016407">
    <property type="term" value="F:acetyltransferase activity"/>
    <property type="evidence" value="ECO:0007669"/>
    <property type="project" value="TreeGrafter"/>
</dbReference>
<gene>
    <name evidence="8" type="ORF">BZM27_50250</name>
</gene>
<evidence type="ECO:0000313" key="9">
    <source>
        <dbReference type="Proteomes" id="UP000294200"/>
    </source>
</evidence>
<keyword evidence="9" id="KW-1185">Reference proteome</keyword>
<dbReference type="GO" id="GO:0005737">
    <property type="term" value="C:cytoplasm"/>
    <property type="evidence" value="ECO:0007669"/>
    <property type="project" value="TreeGrafter"/>
</dbReference>
<accession>A0A4R0WZP9</accession>
<dbReference type="GO" id="GO:0006086">
    <property type="term" value="P:pyruvate decarboxylation to acetyl-CoA"/>
    <property type="evidence" value="ECO:0007669"/>
    <property type="project" value="TreeGrafter"/>
</dbReference>
<comment type="cofactor">
    <cofactor evidence="1">
        <name>(R)-lipoate</name>
        <dbReference type="ChEBI" id="CHEBI:83088"/>
    </cofactor>
</comment>
<evidence type="ECO:0000256" key="6">
    <source>
        <dbReference type="SAM" id="MobiDB-lite"/>
    </source>
</evidence>
<feature type="region of interest" description="Disordered" evidence="6">
    <location>
        <begin position="78"/>
        <end position="119"/>
    </location>
</feature>
<dbReference type="CDD" id="cd06849">
    <property type="entry name" value="lipoyl_domain"/>
    <property type="match status" value="1"/>
</dbReference>
<comment type="caution">
    <text evidence="8">The sequence shown here is derived from an EMBL/GenBank/DDBJ whole genome shotgun (WGS) entry which is preliminary data.</text>
</comment>
<dbReference type="SUPFAM" id="SSF51230">
    <property type="entry name" value="Single hybrid motif"/>
    <property type="match status" value="1"/>
</dbReference>
<evidence type="ECO:0000256" key="3">
    <source>
        <dbReference type="ARBA" id="ARBA00022679"/>
    </source>
</evidence>
<dbReference type="InterPro" id="IPR011053">
    <property type="entry name" value="Single_hybrid_motif"/>
</dbReference>
<dbReference type="InterPro" id="IPR050743">
    <property type="entry name" value="2-oxoacid_DH_E2_comp"/>
</dbReference>
<sequence length="119" mass="12694">MSLVEVKVPDIGDFKDVDVIEVNIKPGDTIEKEQSLLTLETDKASMEVPSEAAGTVKEVRVKAGDKVSQGTVIATVETSGEAKAAKEPEKAAPAARARCRTGGKRRQRAGNQSAGYRRL</sequence>
<dbReference type="Pfam" id="PF00364">
    <property type="entry name" value="Biotin_lipoyl"/>
    <property type="match status" value="1"/>
</dbReference>
<reference evidence="8 9" key="1">
    <citation type="submission" date="2017-02" db="EMBL/GenBank/DDBJ databases">
        <title>Paraburkholderia sophoroidis sp. nov. and Paraburkholderia steynii sp. nov. rhizobial symbionts of the fynbos legume Hypocalyptus sophoroides.</title>
        <authorList>
            <person name="Steenkamp E.T."/>
            <person name="Beukes C.W."/>
            <person name="Van Zyl E."/>
            <person name="Avontuur J."/>
            <person name="Chan W.Y."/>
            <person name="Hassen A."/>
            <person name="Palmer M."/>
            <person name="Mthombeni L."/>
            <person name="Phalane F."/>
            <person name="Sereme K."/>
            <person name="Venter S.N."/>
        </authorList>
    </citation>
    <scope>NUCLEOTIDE SEQUENCE [LARGE SCALE GENOMIC DNA]</scope>
    <source>
        <strain evidence="8 9">HC1.1ba</strain>
    </source>
</reference>
<comment type="subunit">
    <text evidence="2">Forms a 24-polypeptide structural core with octahedral symmetry.</text>
</comment>
<feature type="compositionally biased region" description="Polar residues" evidence="6">
    <location>
        <begin position="109"/>
        <end position="119"/>
    </location>
</feature>
<dbReference type="Gene3D" id="2.40.50.100">
    <property type="match status" value="1"/>
</dbReference>
<proteinExistence type="predicted"/>
<protein>
    <recommendedName>
        <fullName evidence="7">Lipoyl-binding domain-containing protein</fullName>
    </recommendedName>
</protein>
<keyword evidence="5" id="KW-0012">Acyltransferase</keyword>
<dbReference type="PANTHER" id="PTHR43178:SF2">
    <property type="entry name" value="DIHYDROLIPOYLLYSINE-RESIDUE ACETYLTRANSFERASE COMPONENT OF PYRUVATE DEHYDROGENASE COMPLEX"/>
    <property type="match status" value="1"/>
</dbReference>
<dbReference type="Proteomes" id="UP000294200">
    <property type="component" value="Unassembled WGS sequence"/>
</dbReference>
<dbReference type="EMBL" id="MWML01000478">
    <property type="protein sequence ID" value="TCG03203.1"/>
    <property type="molecule type" value="Genomic_DNA"/>
</dbReference>
<dbReference type="PANTHER" id="PTHR43178">
    <property type="entry name" value="DIHYDROLIPOAMIDE ACETYLTRANSFERASE COMPONENT OF PYRUVATE DEHYDROGENASE COMPLEX"/>
    <property type="match status" value="1"/>
</dbReference>